<dbReference type="EMBL" id="LR797824">
    <property type="protein sequence ID" value="CAB4241644.1"/>
    <property type="molecule type" value="Genomic_DNA"/>
</dbReference>
<name>A0A6J5TBI6_9CAUD</name>
<organism evidence="1">
    <name type="scientific">uncultured Caudovirales phage</name>
    <dbReference type="NCBI Taxonomy" id="2100421"/>
    <lineage>
        <taxon>Viruses</taxon>
        <taxon>Duplodnaviria</taxon>
        <taxon>Heunggongvirae</taxon>
        <taxon>Uroviricota</taxon>
        <taxon>Caudoviricetes</taxon>
        <taxon>Peduoviridae</taxon>
        <taxon>Maltschvirus</taxon>
        <taxon>Maltschvirus maltsch</taxon>
    </lineage>
</organism>
<accession>A0A6J5TBI6</accession>
<sequence>MNLYHYQDDSSDKIWGWVNTGDGALSFWGRSRGSLAFKHYNYEYDAVQQARKKNNKGYREVTTEDHDRLLPEDFTGQLMLAKLGQVKF</sequence>
<proteinExistence type="predicted"/>
<gene>
    <name evidence="1" type="ORF">UFOVP71_182</name>
</gene>
<evidence type="ECO:0000313" key="1">
    <source>
        <dbReference type="EMBL" id="CAB4241644.1"/>
    </source>
</evidence>
<reference evidence="1" key="1">
    <citation type="submission" date="2020-05" db="EMBL/GenBank/DDBJ databases">
        <authorList>
            <person name="Chiriac C."/>
            <person name="Salcher M."/>
            <person name="Ghai R."/>
            <person name="Kavagutti S V."/>
        </authorList>
    </citation>
    <scope>NUCLEOTIDE SEQUENCE</scope>
</reference>
<protein>
    <submittedName>
        <fullName evidence="1">Uncharacterized protein</fullName>
    </submittedName>
</protein>